<dbReference type="EMBL" id="DSTX01000005">
    <property type="protein sequence ID" value="HFK20400.1"/>
    <property type="molecule type" value="Genomic_DNA"/>
</dbReference>
<proteinExistence type="predicted"/>
<accession>A0A7C3ESP3</accession>
<name>A0A7C3ESP3_9CREN</name>
<comment type="caution">
    <text evidence="1">The sequence shown here is derived from an EMBL/GenBank/DDBJ whole genome shotgun (WGS) entry which is preliminary data.</text>
</comment>
<dbReference type="InterPro" id="IPR014441">
    <property type="entry name" value="UCP006425_b-propeller"/>
</dbReference>
<sequence length="620" mass="69610">MVIDMDRSFDSKKREEYGFMALLLVAGIVVAASLFVASSSADTQLKSFTSYSELEAFIKRGSSSYLANYRTWLPPLENSGVFFALDLAGGSQKATEYSTTNVQVAGIDEADIVKSDGEYLYIATWESVYIVKAFPPELAAIVGQIKVNGSSFSEIYVNQNRLIVMGNDFRTYLDTMPITNDGTTKKIYYPIYINTAFIKVYDISNKSRPVLVKDIEVNGSISGSRMVGDYVYLISNKPSMIYSYNEPVIALPGYSINNESVSVQATDVKYVDTVEENYNFITIMAINVMDDSQQPTTETFLAGSASTIYVSAQNMYLVVHSWSVLPFADYTWKEETLIYRIRYEGESIAVEASGAVPGTVLNQYSMDEYENHFRIATTEWKSNGSVNAVFVLNMDLQKVGAIEEIAIGERIYSARFIGPKCYLVTFRQVDPFYVIDLSTPSSPRILGELKIPGYSNYLHPFDANHIIGIGKDGQAVKISLFDVTDVTHPVEEAKYTINFTYTDSEALYDPKAFLFDAQKQLLALPVSWNSRVGPTTWVYSQGAYIFNISLQDGIVLKGVVTHQENDSQQNYNFVVRRILYMDNALYTVSAQKVKINDLNTLAFINSVDLPYIEQLYWRYG</sequence>
<dbReference type="Pfam" id="PF09826">
    <property type="entry name" value="Beta_propel"/>
    <property type="match status" value="1"/>
</dbReference>
<evidence type="ECO:0000313" key="1">
    <source>
        <dbReference type="EMBL" id="HFK20400.1"/>
    </source>
</evidence>
<dbReference type="InterPro" id="IPR019198">
    <property type="entry name" value="Beta_propeller_containing"/>
</dbReference>
<dbReference type="PIRSF" id="PIRSF006425">
    <property type="entry name" value="UCP006425_WD40"/>
    <property type="match status" value="1"/>
</dbReference>
<evidence type="ECO:0008006" key="2">
    <source>
        <dbReference type="Google" id="ProtNLM"/>
    </source>
</evidence>
<dbReference type="AlphaFoldDB" id="A0A7C3ESP3"/>
<protein>
    <recommendedName>
        <fullName evidence="2">Beta-propeller domain-containing protein</fullName>
    </recommendedName>
</protein>
<reference evidence="1" key="1">
    <citation type="journal article" date="2020" name="mSystems">
        <title>Genome- and Community-Level Interaction Insights into Carbon Utilization and Element Cycling Functions of Hydrothermarchaeota in Hydrothermal Sediment.</title>
        <authorList>
            <person name="Zhou Z."/>
            <person name="Liu Y."/>
            <person name="Xu W."/>
            <person name="Pan J."/>
            <person name="Luo Z.H."/>
            <person name="Li M."/>
        </authorList>
    </citation>
    <scope>NUCLEOTIDE SEQUENCE [LARGE SCALE GENOMIC DNA]</scope>
    <source>
        <strain evidence="1">SpSt-468</strain>
    </source>
</reference>
<gene>
    <name evidence="1" type="ORF">ENS19_03875</name>
</gene>
<organism evidence="1">
    <name type="scientific">Candidatus Methanomethylicus mesodigestus</name>
    <dbReference type="NCBI Taxonomy" id="1867258"/>
    <lineage>
        <taxon>Archaea</taxon>
        <taxon>Thermoproteota</taxon>
        <taxon>Methanosuratincolia</taxon>
        <taxon>Candidatus Methanomethylicales</taxon>
        <taxon>Candidatus Methanomethylicaceae</taxon>
        <taxon>Candidatus Methanomethylicus</taxon>
    </lineage>
</organism>